<dbReference type="InterPro" id="IPR018391">
    <property type="entry name" value="PQQ_b-propeller_rpt"/>
</dbReference>
<keyword evidence="3" id="KW-1185">Reference proteome</keyword>
<dbReference type="InterPro" id="IPR002372">
    <property type="entry name" value="PQQ_rpt_dom"/>
</dbReference>
<dbReference type="Gene3D" id="2.130.10.10">
    <property type="entry name" value="YVTN repeat-like/Quinoprotein amine dehydrogenase"/>
    <property type="match status" value="1"/>
</dbReference>
<proteinExistence type="predicted"/>
<evidence type="ECO:0000259" key="1">
    <source>
        <dbReference type="Pfam" id="PF13360"/>
    </source>
</evidence>
<feature type="domain" description="Pyrrolo-quinoline quinone repeat" evidence="1">
    <location>
        <begin position="142"/>
        <end position="401"/>
    </location>
</feature>
<dbReference type="PROSITE" id="PS51257">
    <property type="entry name" value="PROKAR_LIPOPROTEIN"/>
    <property type="match status" value="1"/>
</dbReference>
<dbReference type="Proteomes" id="UP000282211">
    <property type="component" value="Unassembled WGS sequence"/>
</dbReference>
<comment type="caution">
    <text evidence="2">The sequence shown here is derived from an EMBL/GenBank/DDBJ whole genome shotgun (WGS) entry which is preliminary data.</text>
</comment>
<dbReference type="EMBL" id="RBII01000001">
    <property type="protein sequence ID" value="RKQ71577.1"/>
    <property type="molecule type" value="Genomic_DNA"/>
</dbReference>
<evidence type="ECO:0000313" key="2">
    <source>
        <dbReference type="EMBL" id="RKQ71577.1"/>
    </source>
</evidence>
<gene>
    <name evidence="2" type="ORF">DES40_0902</name>
</gene>
<dbReference type="AlphaFoldDB" id="A0A420WKN1"/>
<name>A0A420WKN1_9PROT</name>
<sequence>MNKTNFRQALAVSGLALVLTGCSTISSVTDAINPFDKTDAERRAEQGSVAGDSDRISILELSETLEVKDDADAVVLPPAYVNVDWPQVGGNTTHVVQHTGASGPLEVSWSKDIGKGSGRKTRVLSPPVIAGGVIYTMDGGNRVSAFSEAEGSKLWEFNVSVAEREKTRVGKVGIIERIRDPLSFTDGSGRDKEGVGGGVAYENGTLFISSGLGALIALDAETGSEKWRYEGRVPMHSAPVISDGRVFVITDDNELYAFNTNTGEVLWTYQSIVEMARMLTLPAPAIIDDVIIAPFSSGEIVALRVQNGGVLWQDSLSSSSLLTPLASLNDIAAGPAVADGYVIASAQSGVMSAFDLRTGQRIWRQPAGTIGIPLIAGDYVFSVTTEGQLVCMSKIDGSVIWLQQLESFKNAKKRKKRIVWAGPILAGNRLFLVSSKGRTVVVSPTTGEIISEGKVGKDVYVPPIIANETIYIVTDEARLIAIR</sequence>
<reference evidence="2 3" key="1">
    <citation type="submission" date="2018-10" db="EMBL/GenBank/DDBJ databases">
        <title>Genomic Encyclopedia of Type Strains, Phase IV (KMG-IV): sequencing the most valuable type-strain genomes for metagenomic binning, comparative biology and taxonomic classification.</title>
        <authorList>
            <person name="Goeker M."/>
        </authorList>
    </citation>
    <scope>NUCLEOTIDE SEQUENCE [LARGE SCALE GENOMIC DNA]</scope>
    <source>
        <strain evidence="2 3">DSM 22008</strain>
    </source>
</reference>
<dbReference type="PANTHER" id="PTHR34512:SF30">
    <property type="entry name" value="OUTER MEMBRANE PROTEIN ASSEMBLY FACTOR BAMB"/>
    <property type="match status" value="1"/>
</dbReference>
<dbReference type="InterPro" id="IPR011047">
    <property type="entry name" value="Quinoprotein_ADH-like_sf"/>
</dbReference>
<evidence type="ECO:0000313" key="3">
    <source>
        <dbReference type="Proteomes" id="UP000282211"/>
    </source>
</evidence>
<organism evidence="2 3">
    <name type="scientific">Litorimonas taeanensis</name>
    <dbReference type="NCBI Taxonomy" id="568099"/>
    <lineage>
        <taxon>Bacteria</taxon>
        <taxon>Pseudomonadati</taxon>
        <taxon>Pseudomonadota</taxon>
        <taxon>Alphaproteobacteria</taxon>
        <taxon>Maricaulales</taxon>
        <taxon>Robiginitomaculaceae</taxon>
    </lineage>
</organism>
<dbReference type="RefSeq" id="WP_170144880.1">
    <property type="nucleotide sequence ID" value="NZ_RBII01000001.1"/>
</dbReference>
<dbReference type="PANTHER" id="PTHR34512">
    <property type="entry name" value="CELL SURFACE PROTEIN"/>
    <property type="match status" value="1"/>
</dbReference>
<dbReference type="SUPFAM" id="SSF50998">
    <property type="entry name" value="Quinoprotein alcohol dehydrogenase-like"/>
    <property type="match status" value="1"/>
</dbReference>
<dbReference type="InterPro" id="IPR015943">
    <property type="entry name" value="WD40/YVTN_repeat-like_dom_sf"/>
</dbReference>
<dbReference type="Pfam" id="PF13360">
    <property type="entry name" value="PQQ_2"/>
    <property type="match status" value="2"/>
</dbReference>
<dbReference type="FunCoup" id="A0A420WKN1">
    <property type="interactions" value="49"/>
</dbReference>
<accession>A0A420WKN1</accession>
<dbReference type="InParanoid" id="A0A420WKN1"/>
<protein>
    <submittedName>
        <fullName evidence="2">Outer membrane protein assembly factor BamB</fullName>
    </submittedName>
</protein>
<dbReference type="SMART" id="SM00564">
    <property type="entry name" value="PQQ"/>
    <property type="match status" value="6"/>
</dbReference>
<feature type="domain" description="Pyrrolo-quinoline quinone repeat" evidence="1">
    <location>
        <begin position="421"/>
        <end position="482"/>
    </location>
</feature>